<gene>
    <name evidence="2" type="ORF">B0T19DRAFT_446945</name>
</gene>
<reference evidence="2" key="1">
    <citation type="journal article" date="2023" name="Mol. Phylogenet. Evol.">
        <title>Genome-scale phylogeny and comparative genomics of the fungal order Sordariales.</title>
        <authorList>
            <person name="Hensen N."/>
            <person name="Bonometti L."/>
            <person name="Westerberg I."/>
            <person name="Brannstrom I.O."/>
            <person name="Guillou S."/>
            <person name="Cros-Aarteil S."/>
            <person name="Calhoun S."/>
            <person name="Haridas S."/>
            <person name="Kuo A."/>
            <person name="Mondo S."/>
            <person name="Pangilinan J."/>
            <person name="Riley R."/>
            <person name="LaButti K."/>
            <person name="Andreopoulos B."/>
            <person name="Lipzen A."/>
            <person name="Chen C."/>
            <person name="Yan M."/>
            <person name="Daum C."/>
            <person name="Ng V."/>
            <person name="Clum A."/>
            <person name="Steindorff A."/>
            <person name="Ohm R.A."/>
            <person name="Martin F."/>
            <person name="Silar P."/>
            <person name="Natvig D.O."/>
            <person name="Lalanne C."/>
            <person name="Gautier V."/>
            <person name="Ament-Velasquez S.L."/>
            <person name="Kruys A."/>
            <person name="Hutchinson M.I."/>
            <person name="Powell A.J."/>
            <person name="Barry K."/>
            <person name="Miller A.N."/>
            <person name="Grigoriev I.V."/>
            <person name="Debuchy R."/>
            <person name="Gladieux P."/>
            <person name="Hiltunen Thoren M."/>
            <person name="Johannesson H."/>
        </authorList>
    </citation>
    <scope>NUCLEOTIDE SEQUENCE</scope>
    <source>
        <strain evidence="2">SMH4131-1</strain>
    </source>
</reference>
<keyword evidence="3" id="KW-1185">Reference proteome</keyword>
<evidence type="ECO:0000313" key="2">
    <source>
        <dbReference type="EMBL" id="KAK3335207.1"/>
    </source>
</evidence>
<sequence length="446" mass="47831">MRLHAGFVLGGLCICAAQAERDDSFYWATETVLITETVWTICAAQETATIYEQGPFSTSIVLANAVLTGITVQPASSPTSCYSLPTPASSLDIVAFAARQAPSSSNTTASNPLFFYLGDNATSPEYVGTLINGTQCLLDISPNASAAGRVALTLSNGESLVFDQTGMHHFDEGCDAVSSVTIANFLSQIMAVVDSPKQSAAADFRQTRWMKRQVPETNFTVVVQIDDATNGQLLRPQVLFGPSPCTLLTQSEVEGWQTLIWTCQHPGANSSEKTCEAKFHNWFNPDPVAPSIGAGSSNNGTDLFNHLPSFMSKLGHSITNLFPGLSPALLHALSWLKTARRAVLNAAEFGGDELCRVLHAIDEYDLVLSDPGLPSPHTIGVYVSPPVPTISDTMASWTSRITKEPPRGVLPTVTGFPSVTETSFIPSKMSLAHYITKASVRRFPSL</sequence>
<accession>A0AAE0MJW9</accession>
<evidence type="ECO:0000256" key="1">
    <source>
        <dbReference type="SAM" id="SignalP"/>
    </source>
</evidence>
<dbReference type="AlphaFoldDB" id="A0AAE0MJW9"/>
<comment type="caution">
    <text evidence="2">The sequence shown here is derived from an EMBL/GenBank/DDBJ whole genome shotgun (WGS) entry which is preliminary data.</text>
</comment>
<evidence type="ECO:0000313" key="3">
    <source>
        <dbReference type="Proteomes" id="UP001286456"/>
    </source>
</evidence>
<feature type="chain" id="PRO_5042009544" evidence="1">
    <location>
        <begin position="20"/>
        <end position="446"/>
    </location>
</feature>
<keyword evidence="1" id="KW-0732">Signal</keyword>
<proteinExistence type="predicted"/>
<dbReference type="Proteomes" id="UP001286456">
    <property type="component" value="Unassembled WGS sequence"/>
</dbReference>
<reference evidence="2" key="2">
    <citation type="submission" date="2023-06" db="EMBL/GenBank/DDBJ databases">
        <authorList>
            <consortium name="Lawrence Berkeley National Laboratory"/>
            <person name="Haridas S."/>
            <person name="Hensen N."/>
            <person name="Bonometti L."/>
            <person name="Westerberg I."/>
            <person name="Brannstrom I.O."/>
            <person name="Guillou S."/>
            <person name="Cros-Aarteil S."/>
            <person name="Calhoun S."/>
            <person name="Kuo A."/>
            <person name="Mondo S."/>
            <person name="Pangilinan J."/>
            <person name="Riley R."/>
            <person name="Labutti K."/>
            <person name="Andreopoulos B."/>
            <person name="Lipzen A."/>
            <person name="Chen C."/>
            <person name="Yanf M."/>
            <person name="Daum C."/>
            <person name="Ng V."/>
            <person name="Clum A."/>
            <person name="Steindorff A."/>
            <person name="Ohm R."/>
            <person name="Martin F."/>
            <person name="Silar P."/>
            <person name="Natvig D."/>
            <person name="Lalanne C."/>
            <person name="Gautier V."/>
            <person name="Ament-Velasquez S.L."/>
            <person name="Kruys A."/>
            <person name="Hutchinson M.I."/>
            <person name="Powell A.J."/>
            <person name="Barry K."/>
            <person name="Miller A.N."/>
            <person name="Grigoriev I.V."/>
            <person name="Debuchy R."/>
            <person name="Gladieux P."/>
            <person name="Thoren M.H."/>
            <person name="Johannesson H."/>
        </authorList>
    </citation>
    <scope>NUCLEOTIDE SEQUENCE</scope>
    <source>
        <strain evidence="2">SMH4131-1</strain>
    </source>
</reference>
<feature type="signal peptide" evidence="1">
    <location>
        <begin position="1"/>
        <end position="19"/>
    </location>
</feature>
<dbReference type="EMBL" id="JAUEPO010000001">
    <property type="protein sequence ID" value="KAK3335207.1"/>
    <property type="molecule type" value="Genomic_DNA"/>
</dbReference>
<organism evidence="2 3">
    <name type="scientific">Cercophora scortea</name>
    <dbReference type="NCBI Taxonomy" id="314031"/>
    <lineage>
        <taxon>Eukaryota</taxon>
        <taxon>Fungi</taxon>
        <taxon>Dikarya</taxon>
        <taxon>Ascomycota</taxon>
        <taxon>Pezizomycotina</taxon>
        <taxon>Sordariomycetes</taxon>
        <taxon>Sordariomycetidae</taxon>
        <taxon>Sordariales</taxon>
        <taxon>Lasiosphaeriaceae</taxon>
        <taxon>Cercophora</taxon>
    </lineage>
</organism>
<protein>
    <submittedName>
        <fullName evidence="2">Uncharacterized protein</fullName>
    </submittedName>
</protein>
<name>A0AAE0MJW9_9PEZI</name>